<dbReference type="SUPFAM" id="SSF56281">
    <property type="entry name" value="Metallo-hydrolase/oxidoreductase"/>
    <property type="match status" value="1"/>
</dbReference>
<name>A0ABQ3UP02_9CHLR</name>
<reference evidence="2 3" key="1">
    <citation type="journal article" date="2021" name="Int. J. Syst. Evol. Microbiol.">
        <title>Reticulibacter mediterranei gen. nov., sp. nov., within the new family Reticulibacteraceae fam. nov., and Ktedonospora formicarum gen. nov., sp. nov., Ktedonobacter robiniae sp. nov., Dictyobacter formicarum sp. nov. and Dictyobacter arantiisoli sp. nov., belonging to the class Ktedonobacteria.</title>
        <authorList>
            <person name="Yabe S."/>
            <person name="Zheng Y."/>
            <person name="Wang C.M."/>
            <person name="Sakai Y."/>
            <person name="Abe K."/>
            <person name="Yokota A."/>
            <person name="Donadio S."/>
            <person name="Cavaletti L."/>
            <person name="Monciardini P."/>
        </authorList>
    </citation>
    <scope>NUCLEOTIDE SEQUENCE [LARGE SCALE GENOMIC DNA]</scope>
    <source>
        <strain evidence="2 3">SOSP1-30</strain>
    </source>
</reference>
<dbReference type="EMBL" id="BNJG01000001">
    <property type="protein sequence ID" value="GHO54408.1"/>
    <property type="molecule type" value="Genomic_DNA"/>
</dbReference>
<dbReference type="CDD" id="cd07727">
    <property type="entry name" value="YmaE-like_MBL-fold"/>
    <property type="match status" value="1"/>
</dbReference>
<accession>A0ABQ3UP02</accession>
<keyword evidence="3" id="KW-1185">Reference proteome</keyword>
<proteinExistence type="predicted"/>
<dbReference type="PANTHER" id="PTHR36839:SF1">
    <property type="entry name" value="METALLO-BETA-LACTAMASE FAMILY PROTEIN (AFU_ORTHOLOGUE AFUA_5G12770)"/>
    <property type="match status" value="1"/>
</dbReference>
<feature type="domain" description="Metallo-beta-lactamase" evidence="1">
    <location>
        <begin position="74"/>
        <end position="235"/>
    </location>
</feature>
<dbReference type="RefSeq" id="WP_201371130.1">
    <property type="nucleotide sequence ID" value="NZ_BNJG01000001.1"/>
</dbReference>
<protein>
    <recommendedName>
        <fullName evidence="1">Metallo-beta-lactamase domain-containing protein</fullName>
    </recommendedName>
</protein>
<dbReference type="PANTHER" id="PTHR36839">
    <property type="entry name" value="METALLO-BETA-LACTAMASE FAMILY PROTEIN (AFU_ORTHOLOGUE AFUA_5G12770)"/>
    <property type="match status" value="1"/>
</dbReference>
<evidence type="ECO:0000259" key="1">
    <source>
        <dbReference type="SMART" id="SM00849"/>
    </source>
</evidence>
<gene>
    <name evidence="2" type="primary">ymaE</name>
    <name evidence="2" type="ORF">KSB_28830</name>
</gene>
<dbReference type="InterPro" id="IPR001279">
    <property type="entry name" value="Metallo-B-lactamas"/>
</dbReference>
<dbReference type="Gene3D" id="3.60.15.10">
    <property type="entry name" value="Ribonuclease Z/Hydroxyacylglutathione hydrolase-like"/>
    <property type="match status" value="1"/>
</dbReference>
<dbReference type="Proteomes" id="UP000654345">
    <property type="component" value="Unassembled WGS sequence"/>
</dbReference>
<dbReference type="SMART" id="SM00849">
    <property type="entry name" value="Lactamase_B"/>
    <property type="match status" value="1"/>
</dbReference>
<evidence type="ECO:0000313" key="2">
    <source>
        <dbReference type="EMBL" id="GHO54408.1"/>
    </source>
</evidence>
<comment type="caution">
    <text evidence="2">The sequence shown here is derived from an EMBL/GenBank/DDBJ whole genome shotgun (WGS) entry which is preliminary data.</text>
</comment>
<evidence type="ECO:0000313" key="3">
    <source>
        <dbReference type="Proteomes" id="UP000654345"/>
    </source>
</evidence>
<dbReference type="InterPro" id="IPR036866">
    <property type="entry name" value="RibonucZ/Hydroxyglut_hydro"/>
</dbReference>
<sequence>MEHWICVTCGSQFAAREAQPEACPICNDQRQYVGYNGQQWTTLAEMSRNGFHNVFKEEEPNLLGIGTEPSFAIGQRALLVQTPQGNVLWDCISLLDEQTLAEVQQRGGIAAIAISHPHYYSSMVAWARHFNAPIYLHEADRQWVMRPDEHIIFWSGETHSLQPDLTLIRLGGHFRGGTVLHWPAGFDGKGALLSGDIITVVADRQWVSFMYSYPNLIPLPAYEVNRIRDTIAPYRFERLYGAWFGRVVTQDAHQAVLRSADRYLQALERPLD</sequence>
<organism evidence="2 3">
    <name type="scientific">Ktedonobacter robiniae</name>
    <dbReference type="NCBI Taxonomy" id="2778365"/>
    <lineage>
        <taxon>Bacteria</taxon>
        <taxon>Bacillati</taxon>
        <taxon>Chloroflexota</taxon>
        <taxon>Ktedonobacteria</taxon>
        <taxon>Ktedonobacterales</taxon>
        <taxon>Ktedonobacteraceae</taxon>
        <taxon>Ktedonobacter</taxon>
    </lineage>
</organism>